<dbReference type="PANTHER" id="PTHR30535:SF36">
    <property type="entry name" value="HIGH-AFFINITY HEME UPTAKE SYSTEM PROTEIN ISDE"/>
    <property type="match status" value="1"/>
</dbReference>
<dbReference type="KEGG" id="acel:acsn021_02660"/>
<dbReference type="EMBL" id="AP023367">
    <property type="protein sequence ID" value="BCJ92697.1"/>
    <property type="molecule type" value="Genomic_DNA"/>
</dbReference>
<dbReference type="PANTHER" id="PTHR30535">
    <property type="entry name" value="VITAMIN B12-BINDING PROTEIN"/>
    <property type="match status" value="1"/>
</dbReference>
<evidence type="ECO:0000256" key="1">
    <source>
        <dbReference type="ARBA" id="ARBA00001970"/>
    </source>
</evidence>
<evidence type="ECO:0000256" key="13">
    <source>
        <dbReference type="ARBA" id="ARBA00031148"/>
    </source>
</evidence>
<accession>A0A6S6QXV0</accession>
<keyword evidence="10" id="KW-0472">Membrane</keyword>
<dbReference type="GO" id="GO:0046872">
    <property type="term" value="F:metal ion binding"/>
    <property type="evidence" value="ECO:0007669"/>
    <property type="project" value="UniProtKB-KW"/>
</dbReference>
<evidence type="ECO:0000256" key="15">
    <source>
        <dbReference type="SAM" id="MobiDB-lite"/>
    </source>
</evidence>
<dbReference type="GO" id="GO:0020037">
    <property type="term" value="F:heme binding"/>
    <property type="evidence" value="ECO:0007669"/>
    <property type="project" value="InterPro"/>
</dbReference>
<dbReference type="AlphaFoldDB" id="A0A6S6QXV0"/>
<feature type="chain" id="PRO_5043568479" description="High-affinity heme uptake system protein IsdE" evidence="16">
    <location>
        <begin position="21"/>
        <end position="329"/>
    </location>
</feature>
<protein>
    <recommendedName>
        <fullName evidence="3">High-affinity heme uptake system protein IsdE</fullName>
    </recommendedName>
    <alternativeName>
        <fullName evidence="14">Iron-regulated surface determinant protein E</fullName>
    </alternativeName>
    <alternativeName>
        <fullName evidence="13">Staphylococcal iron-regulated protein F</fullName>
    </alternativeName>
</protein>
<dbReference type="Pfam" id="PF01497">
    <property type="entry name" value="Peripla_BP_2"/>
    <property type="match status" value="1"/>
</dbReference>
<evidence type="ECO:0000256" key="8">
    <source>
        <dbReference type="ARBA" id="ARBA00022729"/>
    </source>
</evidence>
<name>A0A6S6QXV0_9FIRM</name>
<feature type="compositionally biased region" description="Basic and acidic residues" evidence="15">
    <location>
        <begin position="38"/>
        <end position="50"/>
    </location>
</feature>
<keyword evidence="9" id="KW-0408">Iron</keyword>
<evidence type="ECO:0000256" key="10">
    <source>
        <dbReference type="ARBA" id="ARBA00023136"/>
    </source>
</evidence>
<sequence length="329" mass="35763">MMKRNILFLLIFTMLMAAVACSKKDNKTNTDTTTSASTKKEEETAGKENPDSQTESSSQETADKEASDIELSQHRVIASSVAVVEILDALGVPMVGVPTSSYELPESVKEAQRIGNPMSPDMEIMASLEPTVIISVDSLTEELKTQFEALNIPGKFLNLSSYDGLKESITSLGVYFGVEEKAAELILECKGKETAITALIDGKESPSVLIIFGVSGSFMAATESTYVGDLVKRVGATNVLEGMGGSFIPVDMEFLADKNPEYILFMAHANPEESLEAFRKEFDTNEAWQNFDAVKDDKVIALDTGYFGMSANLLATEAMEKLVGYLYTE</sequence>
<evidence type="ECO:0000256" key="2">
    <source>
        <dbReference type="ARBA" id="ARBA00008814"/>
    </source>
</evidence>
<dbReference type="InterPro" id="IPR002491">
    <property type="entry name" value="ABC_transptr_periplasmic_BD"/>
</dbReference>
<proteinExistence type="inferred from homology"/>
<dbReference type="Gene3D" id="3.40.50.1980">
    <property type="entry name" value="Nitrogenase molybdenum iron protein domain"/>
    <property type="match status" value="2"/>
</dbReference>
<evidence type="ECO:0000256" key="9">
    <source>
        <dbReference type="ARBA" id="ARBA00023004"/>
    </source>
</evidence>
<gene>
    <name evidence="17" type="ORF">acsn021_02660</name>
</gene>
<keyword evidence="5" id="KW-1003">Cell membrane</keyword>
<keyword evidence="18" id="KW-1185">Reference proteome</keyword>
<evidence type="ECO:0000256" key="3">
    <source>
        <dbReference type="ARBA" id="ARBA00015862"/>
    </source>
</evidence>
<organism evidence="17 18">
    <name type="scientific">Anaerocolumna cellulosilytica</name>
    <dbReference type="NCBI Taxonomy" id="433286"/>
    <lineage>
        <taxon>Bacteria</taxon>
        <taxon>Bacillati</taxon>
        <taxon>Bacillota</taxon>
        <taxon>Clostridia</taxon>
        <taxon>Lachnospirales</taxon>
        <taxon>Lachnospiraceae</taxon>
        <taxon>Anaerocolumna</taxon>
    </lineage>
</organism>
<feature type="signal peptide" evidence="16">
    <location>
        <begin position="1"/>
        <end position="20"/>
    </location>
</feature>
<keyword evidence="4" id="KW-0813">Transport</keyword>
<keyword evidence="12" id="KW-0449">Lipoprotein</keyword>
<evidence type="ECO:0000256" key="5">
    <source>
        <dbReference type="ARBA" id="ARBA00022475"/>
    </source>
</evidence>
<dbReference type="NCBIfam" id="TIGR03659">
    <property type="entry name" value="IsdE"/>
    <property type="match status" value="1"/>
</dbReference>
<evidence type="ECO:0000256" key="12">
    <source>
        <dbReference type="ARBA" id="ARBA00023288"/>
    </source>
</evidence>
<evidence type="ECO:0000313" key="17">
    <source>
        <dbReference type="EMBL" id="BCJ92697.1"/>
    </source>
</evidence>
<dbReference type="PROSITE" id="PS50983">
    <property type="entry name" value="FE_B12_PBP"/>
    <property type="match status" value="1"/>
</dbReference>
<comment type="cofactor">
    <cofactor evidence="1">
        <name>heme b</name>
        <dbReference type="ChEBI" id="CHEBI:60344"/>
    </cofactor>
</comment>
<keyword evidence="11" id="KW-0564">Palmitate</keyword>
<comment type="similarity">
    <text evidence="2">Belongs to the bacterial solute-binding protein 8 family.</text>
</comment>
<dbReference type="SUPFAM" id="SSF53807">
    <property type="entry name" value="Helical backbone' metal receptor"/>
    <property type="match status" value="1"/>
</dbReference>
<dbReference type="GO" id="GO:0071281">
    <property type="term" value="P:cellular response to iron ion"/>
    <property type="evidence" value="ECO:0007669"/>
    <property type="project" value="TreeGrafter"/>
</dbReference>
<dbReference type="PROSITE" id="PS51257">
    <property type="entry name" value="PROKAR_LIPOPROTEIN"/>
    <property type="match status" value="1"/>
</dbReference>
<evidence type="ECO:0000313" key="18">
    <source>
        <dbReference type="Proteomes" id="UP000515561"/>
    </source>
</evidence>
<evidence type="ECO:0000256" key="6">
    <source>
        <dbReference type="ARBA" id="ARBA00022617"/>
    </source>
</evidence>
<keyword evidence="7" id="KW-0479">Metal-binding</keyword>
<keyword evidence="8 16" id="KW-0732">Signal</keyword>
<dbReference type="InterPro" id="IPR019957">
    <property type="entry name" value="ABC_transptr_haem-bd_IsdE"/>
</dbReference>
<evidence type="ECO:0000256" key="7">
    <source>
        <dbReference type="ARBA" id="ARBA00022723"/>
    </source>
</evidence>
<feature type="compositionally biased region" description="Polar residues" evidence="15">
    <location>
        <begin position="51"/>
        <end position="60"/>
    </location>
</feature>
<keyword evidence="6" id="KW-0349">Heme</keyword>
<evidence type="ECO:0000256" key="14">
    <source>
        <dbReference type="ARBA" id="ARBA00031463"/>
    </source>
</evidence>
<dbReference type="InterPro" id="IPR050902">
    <property type="entry name" value="ABC_Transporter_SBP"/>
</dbReference>
<evidence type="ECO:0000256" key="16">
    <source>
        <dbReference type="SAM" id="SignalP"/>
    </source>
</evidence>
<evidence type="ECO:0000256" key="4">
    <source>
        <dbReference type="ARBA" id="ARBA00022448"/>
    </source>
</evidence>
<dbReference type="GO" id="GO:0016020">
    <property type="term" value="C:membrane"/>
    <property type="evidence" value="ECO:0007669"/>
    <property type="project" value="InterPro"/>
</dbReference>
<dbReference type="Proteomes" id="UP000515561">
    <property type="component" value="Chromosome"/>
</dbReference>
<reference evidence="17 18" key="1">
    <citation type="journal article" date="2016" name="Int. J. Syst. Evol. Microbiol.">
        <title>Descriptions of Anaerotaenia torta gen. nov., sp. nov. and Anaerocolumna cellulosilytica gen. nov., sp. nov. isolated from a methanogenic reactor of cattle waste.</title>
        <authorList>
            <person name="Uek A."/>
            <person name="Ohtaki Y."/>
            <person name="Kaku N."/>
            <person name="Ueki K."/>
        </authorList>
    </citation>
    <scope>NUCLEOTIDE SEQUENCE [LARGE SCALE GENOMIC DNA]</scope>
    <source>
        <strain evidence="17 18">SN021</strain>
    </source>
</reference>
<evidence type="ECO:0000256" key="11">
    <source>
        <dbReference type="ARBA" id="ARBA00023139"/>
    </source>
</evidence>
<feature type="region of interest" description="Disordered" evidence="15">
    <location>
        <begin position="25"/>
        <end position="68"/>
    </location>
</feature>
<dbReference type="RefSeq" id="WP_184093774.1">
    <property type="nucleotide sequence ID" value="NZ_AP023367.1"/>
</dbReference>
<dbReference type="GO" id="GO:0015886">
    <property type="term" value="P:heme transport"/>
    <property type="evidence" value="ECO:0007669"/>
    <property type="project" value="InterPro"/>
</dbReference>